<evidence type="ECO:0000256" key="2">
    <source>
        <dbReference type="ARBA" id="ARBA00022617"/>
    </source>
</evidence>
<evidence type="ECO:0000313" key="7">
    <source>
        <dbReference type="Proteomes" id="UP000028702"/>
    </source>
</evidence>
<dbReference type="RefSeq" id="WP_244444376.1">
    <property type="nucleotide sequence ID" value="NZ_BBIO01000003.1"/>
</dbReference>
<keyword evidence="3" id="KW-0479">Metal-binding</keyword>
<proteinExistence type="predicted"/>
<dbReference type="InterPro" id="IPR009050">
    <property type="entry name" value="Globin-like_sf"/>
</dbReference>
<comment type="caution">
    <text evidence="6">The sequence shown here is derived from an EMBL/GenBank/DDBJ whole genome shotgun (WGS) entry which is preliminary data.</text>
</comment>
<protein>
    <submittedName>
        <fullName evidence="6">Globin</fullName>
    </submittedName>
</protein>
<dbReference type="Pfam" id="PF01152">
    <property type="entry name" value="Bac_globin"/>
    <property type="match status" value="1"/>
</dbReference>
<gene>
    <name evidence="6" type="ORF">M2A_0883</name>
</gene>
<reference evidence="6 7" key="1">
    <citation type="submission" date="2014-07" db="EMBL/GenBank/DDBJ databases">
        <title>Tepidicaulis marinum gen. nov., sp. nov., a novel marine bacterium denitrifying nitrate to nitrous oxide strictly under microaerobic conditions.</title>
        <authorList>
            <person name="Takeuchi M."/>
            <person name="Yamagishi T."/>
            <person name="Kamagata Y."/>
            <person name="Oshima K."/>
            <person name="Hattori M."/>
            <person name="Katayama T."/>
            <person name="Hanada S."/>
            <person name="Tamaki H."/>
            <person name="Marumo K."/>
            <person name="Maeda H."/>
            <person name="Nedachi M."/>
            <person name="Iwasaki W."/>
            <person name="Suwa Y."/>
            <person name="Sakata S."/>
        </authorList>
    </citation>
    <scope>NUCLEOTIDE SEQUENCE [LARGE SCALE GENOMIC DNA]</scope>
    <source>
        <strain evidence="6 7">MA2</strain>
    </source>
</reference>
<keyword evidence="7" id="KW-1185">Reference proteome</keyword>
<dbReference type="InterPro" id="IPR001486">
    <property type="entry name" value="Hemoglobin_trunc"/>
</dbReference>
<name>A0A081B8L6_9HYPH</name>
<evidence type="ECO:0000256" key="5">
    <source>
        <dbReference type="PIRSR" id="PIRSR601486-1"/>
    </source>
</evidence>
<keyword evidence="4" id="KW-0408">Iron</keyword>
<dbReference type="InterPro" id="IPR012292">
    <property type="entry name" value="Globin/Proto"/>
</dbReference>
<dbReference type="CDD" id="cd08916">
    <property type="entry name" value="TrHb3_P"/>
    <property type="match status" value="1"/>
</dbReference>
<dbReference type="eggNOG" id="COG2346">
    <property type="taxonomic scope" value="Bacteria"/>
</dbReference>
<evidence type="ECO:0000256" key="1">
    <source>
        <dbReference type="ARBA" id="ARBA00022448"/>
    </source>
</evidence>
<dbReference type="Proteomes" id="UP000028702">
    <property type="component" value="Unassembled WGS sequence"/>
</dbReference>
<dbReference type="GO" id="GO:0020037">
    <property type="term" value="F:heme binding"/>
    <property type="evidence" value="ECO:0007669"/>
    <property type="project" value="InterPro"/>
</dbReference>
<organism evidence="6 7">
    <name type="scientific">Tepidicaulis marinus</name>
    <dbReference type="NCBI Taxonomy" id="1333998"/>
    <lineage>
        <taxon>Bacteria</taxon>
        <taxon>Pseudomonadati</taxon>
        <taxon>Pseudomonadota</taxon>
        <taxon>Alphaproteobacteria</taxon>
        <taxon>Hyphomicrobiales</taxon>
        <taxon>Parvibaculaceae</taxon>
        <taxon>Tepidicaulis</taxon>
    </lineage>
</organism>
<dbReference type="Gene3D" id="1.10.490.10">
    <property type="entry name" value="Globins"/>
    <property type="match status" value="1"/>
</dbReference>
<dbReference type="GO" id="GO:0019825">
    <property type="term" value="F:oxygen binding"/>
    <property type="evidence" value="ECO:0007669"/>
    <property type="project" value="InterPro"/>
</dbReference>
<feature type="binding site" description="distal binding residue" evidence="5">
    <location>
        <position position="105"/>
    </location>
    <ligand>
        <name>heme</name>
        <dbReference type="ChEBI" id="CHEBI:30413"/>
    </ligand>
    <ligandPart>
        <name>Fe</name>
        <dbReference type="ChEBI" id="CHEBI:18248"/>
    </ligandPart>
</feature>
<evidence type="ECO:0000313" key="6">
    <source>
        <dbReference type="EMBL" id="GAK44384.1"/>
    </source>
</evidence>
<dbReference type="SUPFAM" id="SSF46458">
    <property type="entry name" value="Globin-like"/>
    <property type="match status" value="1"/>
</dbReference>
<dbReference type="EMBL" id="BBIO01000003">
    <property type="protein sequence ID" value="GAK44384.1"/>
    <property type="molecule type" value="Genomic_DNA"/>
</dbReference>
<evidence type="ECO:0000256" key="3">
    <source>
        <dbReference type="ARBA" id="ARBA00022723"/>
    </source>
</evidence>
<keyword evidence="2 5" id="KW-0349">Heme</keyword>
<dbReference type="STRING" id="1333998.M2A_0883"/>
<evidence type="ECO:0000256" key="4">
    <source>
        <dbReference type="ARBA" id="ARBA00023004"/>
    </source>
</evidence>
<accession>A0A081B8L6</accession>
<sequence length="124" mass="14239">MIHDLVHEFYRRVQADEVLGPVFARAIGNQENWGPHLAKMCDFWSSVMLMSGRYHGRPMAAHMKVKTIRPDHFTRWLKLFEEAAYDVAGPEAGALFTVKAQRIAHSLQLGLFFRPEEADGERQT</sequence>
<dbReference type="GO" id="GO:0046872">
    <property type="term" value="F:metal ion binding"/>
    <property type="evidence" value="ECO:0007669"/>
    <property type="project" value="UniProtKB-KW"/>
</dbReference>
<dbReference type="AlphaFoldDB" id="A0A081B8L6"/>
<keyword evidence="1" id="KW-0813">Transport</keyword>